<feature type="domain" description="Competence protein CoiA nuclease-like" evidence="1">
    <location>
        <begin position="28"/>
        <end position="96"/>
    </location>
</feature>
<dbReference type="EMBL" id="ADVG01000003">
    <property type="protein sequence ID" value="EFH85309.1"/>
    <property type="molecule type" value="Genomic_DNA"/>
</dbReference>
<evidence type="ECO:0000313" key="2">
    <source>
        <dbReference type="EMBL" id="EFH85309.1"/>
    </source>
</evidence>
<dbReference type="InterPro" id="IPR010330">
    <property type="entry name" value="CoiA_nuc"/>
</dbReference>
<organism evidence="2 3">
    <name type="scientific">Ktedonobacter racemifer DSM 44963</name>
    <dbReference type="NCBI Taxonomy" id="485913"/>
    <lineage>
        <taxon>Bacteria</taxon>
        <taxon>Bacillati</taxon>
        <taxon>Chloroflexota</taxon>
        <taxon>Ktedonobacteria</taxon>
        <taxon>Ktedonobacterales</taxon>
        <taxon>Ktedonobacteraceae</taxon>
        <taxon>Ktedonobacter</taxon>
    </lineage>
</organism>
<name>D6TUY3_KTERA</name>
<accession>D6TUY3</accession>
<dbReference type="Proteomes" id="UP000004508">
    <property type="component" value="Unassembled WGS sequence"/>
</dbReference>
<protein>
    <recommendedName>
        <fullName evidence="1">Competence protein CoiA nuclease-like domain-containing protein</fullName>
    </recommendedName>
</protein>
<evidence type="ECO:0000259" key="1">
    <source>
        <dbReference type="Pfam" id="PF06054"/>
    </source>
</evidence>
<proteinExistence type="predicted"/>
<dbReference type="eggNOG" id="COG4469">
    <property type="taxonomic scope" value="Bacteria"/>
</dbReference>
<keyword evidence="3" id="KW-1185">Reference proteome</keyword>
<sequence length="349" mass="40586">MRLTGLFERSRPIISGEYFLLHEMGPVRPDISCFLGDVPIAIEMQVSSIQLDTIARRTKEYTRRGVYILWISPYEETSMREGKLYTLRAWERYIHNLYGQTFYYWESGETLYPVHFGEYKPVVREKPYQPAIMHLPSRQESVLITALEATSFAADFIGDTSRREIKFWCIPRIWVPEEGAYLPIQEAQRRYPFAYPDPRSLRKPLDEIPFSGDPFNETPLSAYEKGMLSNAPGGSCPIHKRLYRFIDEFGTPYCSDVECWSRFRLMQIGSERGYPELYAIVDTRDYLPDLSAEPSYHPTPLGNQLVPVYPTRPPRQTVLIRAGEMHWRTYVADQHYVYIGQALTAVAMC</sequence>
<reference evidence="2 3" key="1">
    <citation type="journal article" date="2011" name="Stand. Genomic Sci.">
        <title>Non-contiguous finished genome sequence and contextual data of the filamentous soil bacterium Ktedonobacter racemifer type strain (SOSP1-21).</title>
        <authorList>
            <person name="Chang Y.J."/>
            <person name="Land M."/>
            <person name="Hauser L."/>
            <person name="Chertkov O."/>
            <person name="Del Rio T.G."/>
            <person name="Nolan M."/>
            <person name="Copeland A."/>
            <person name="Tice H."/>
            <person name="Cheng J.F."/>
            <person name="Lucas S."/>
            <person name="Han C."/>
            <person name="Goodwin L."/>
            <person name="Pitluck S."/>
            <person name="Ivanova N."/>
            <person name="Ovchinikova G."/>
            <person name="Pati A."/>
            <person name="Chen A."/>
            <person name="Palaniappan K."/>
            <person name="Mavromatis K."/>
            <person name="Liolios K."/>
            <person name="Brettin T."/>
            <person name="Fiebig A."/>
            <person name="Rohde M."/>
            <person name="Abt B."/>
            <person name="Goker M."/>
            <person name="Detter J.C."/>
            <person name="Woyke T."/>
            <person name="Bristow J."/>
            <person name="Eisen J.A."/>
            <person name="Markowitz V."/>
            <person name="Hugenholtz P."/>
            <person name="Kyrpides N.C."/>
            <person name="Klenk H.P."/>
            <person name="Lapidus A."/>
        </authorList>
    </citation>
    <scope>NUCLEOTIDE SEQUENCE [LARGE SCALE GENOMIC DNA]</scope>
    <source>
        <strain evidence="3">DSM 44963</strain>
    </source>
</reference>
<dbReference type="Pfam" id="PF06054">
    <property type="entry name" value="CoiA_nuc"/>
    <property type="match status" value="1"/>
</dbReference>
<dbReference type="InParanoid" id="D6TUY3"/>
<dbReference type="AlphaFoldDB" id="D6TUY3"/>
<gene>
    <name evidence="2" type="ORF">Krac_6499</name>
</gene>
<comment type="caution">
    <text evidence="2">The sequence shown here is derived from an EMBL/GenBank/DDBJ whole genome shotgun (WGS) entry which is preliminary data.</text>
</comment>
<evidence type="ECO:0000313" key="3">
    <source>
        <dbReference type="Proteomes" id="UP000004508"/>
    </source>
</evidence>